<comment type="caution">
    <text evidence="3">The sequence shown here is derived from an EMBL/GenBank/DDBJ whole genome shotgun (WGS) entry which is preliminary data.</text>
</comment>
<protein>
    <recommendedName>
        <fullName evidence="5">TonB C-terminal domain-containing protein</fullName>
    </recommendedName>
</protein>
<reference evidence="3" key="1">
    <citation type="submission" date="2023-07" db="EMBL/GenBank/DDBJ databases">
        <title>Genomic Encyclopedia of Type Strains, Phase IV (KMG-IV): sequencing the most valuable type-strain genomes for metagenomic binning, comparative biology and taxonomic classification.</title>
        <authorList>
            <person name="Goeker M."/>
        </authorList>
    </citation>
    <scope>NUCLEOTIDE SEQUENCE</scope>
    <source>
        <strain evidence="3">DSM 24202</strain>
    </source>
</reference>
<evidence type="ECO:0000313" key="3">
    <source>
        <dbReference type="EMBL" id="MDQ0289180.1"/>
    </source>
</evidence>
<feature type="chain" id="PRO_5042199588" description="TonB C-terminal domain-containing protein" evidence="2">
    <location>
        <begin position="43"/>
        <end position="267"/>
    </location>
</feature>
<evidence type="ECO:0000256" key="1">
    <source>
        <dbReference type="SAM" id="MobiDB-lite"/>
    </source>
</evidence>
<feature type="compositionally biased region" description="Polar residues" evidence="1">
    <location>
        <begin position="40"/>
        <end position="50"/>
    </location>
</feature>
<sequence length="267" mass="30086">MKRRNRRQTYRTHALWRRLFACATALLLLSPMLFLDVTSTSADPQTNSANDAEVVSLPPRPEAGTAPALATIYDWLSISDPTIFILPNIDMGFARFRPLPQHEFRAALPANVWNPGAPTPPVIHAMALPIRLSSLDLLLTEQWPRDTALTIPPLPQWQTPSGIFWRDLRGRLVIDPPIIQPDFISQAINDHGQPQQITLLEIELTPLLPMPRTVIRQSCGNVKLDALLLNAVRDYFQRQPFTPATAGPRRARKLLLEIDWRLPAARS</sequence>
<gene>
    <name evidence="3" type="ORF">J3R75_001287</name>
</gene>
<dbReference type="AlphaFoldDB" id="A0AAE4AN93"/>
<evidence type="ECO:0000256" key="2">
    <source>
        <dbReference type="SAM" id="SignalP"/>
    </source>
</evidence>
<dbReference type="Proteomes" id="UP001238163">
    <property type="component" value="Unassembled WGS sequence"/>
</dbReference>
<evidence type="ECO:0000313" key="4">
    <source>
        <dbReference type="Proteomes" id="UP001238163"/>
    </source>
</evidence>
<proteinExistence type="predicted"/>
<keyword evidence="2" id="KW-0732">Signal</keyword>
<feature type="region of interest" description="Disordered" evidence="1">
    <location>
        <begin position="40"/>
        <end position="60"/>
    </location>
</feature>
<organism evidence="3 4">
    <name type="scientific">Oligosphaera ethanolica</name>
    <dbReference type="NCBI Taxonomy" id="760260"/>
    <lineage>
        <taxon>Bacteria</taxon>
        <taxon>Pseudomonadati</taxon>
        <taxon>Lentisphaerota</taxon>
        <taxon>Oligosphaeria</taxon>
        <taxon>Oligosphaerales</taxon>
        <taxon>Oligosphaeraceae</taxon>
        <taxon>Oligosphaera</taxon>
    </lineage>
</organism>
<name>A0AAE4AN93_9BACT</name>
<accession>A0AAE4AN93</accession>
<dbReference type="RefSeq" id="WP_307260523.1">
    <property type="nucleotide sequence ID" value="NZ_JAUSVL010000001.1"/>
</dbReference>
<feature type="signal peptide" evidence="2">
    <location>
        <begin position="1"/>
        <end position="42"/>
    </location>
</feature>
<evidence type="ECO:0008006" key="5">
    <source>
        <dbReference type="Google" id="ProtNLM"/>
    </source>
</evidence>
<keyword evidence="4" id="KW-1185">Reference proteome</keyword>
<dbReference type="EMBL" id="JAUSVL010000001">
    <property type="protein sequence ID" value="MDQ0289180.1"/>
    <property type="molecule type" value="Genomic_DNA"/>
</dbReference>